<accession>A0A1X2EPF2</accession>
<gene>
    <name evidence="1" type="ORF">AWC30_03500</name>
</gene>
<dbReference type="InterPro" id="IPR053191">
    <property type="entry name" value="DcsG_Biosynth_Enzyme"/>
</dbReference>
<dbReference type="PANTHER" id="PTHR39217:SF1">
    <property type="entry name" value="GLUTATHIONE SYNTHETASE"/>
    <property type="match status" value="1"/>
</dbReference>
<organism evidence="1 2">
    <name type="scientific">Mycolicibacillus trivialis</name>
    <dbReference type="NCBI Taxonomy" id="1798"/>
    <lineage>
        <taxon>Bacteria</taxon>
        <taxon>Bacillati</taxon>
        <taxon>Actinomycetota</taxon>
        <taxon>Actinomycetes</taxon>
        <taxon>Mycobacteriales</taxon>
        <taxon>Mycobacteriaceae</taxon>
        <taxon>Mycolicibacillus</taxon>
    </lineage>
</organism>
<name>A0A1X2EPF2_9MYCO</name>
<dbReference type="PANTHER" id="PTHR39217">
    <property type="match status" value="1"/>
</dbReference>
<dbReference type="AlphaFoldDB" id="A0A1X2EPF2"/>
<comment type="caution">
    <text evidence="1">The sequence shown here is derived from an EMBL/GenBank/DDBJ whole genome shotgun (WGS) entry which is preliminary data.</text>
</comment>
<evidence type="ECO:0000313" key="1">
    <source>
        <dbReference type="EMBL" id="ORX07992.1"/>
    </source>
</evidence>
<protein>
    <recommendedName>
        <fullName evidence="3">ATP-grasp domain-containing protein</fullName>
    </recommendedName>
</protein>
<reference evidence="1 2" key="1">
    <citation type="submission" date="2016-01" db="EMBL/GenBank/DDBJ databases">
        <title>The new phylogeny of the genus Mycobacterium.</title>
        <authorList>
            <person name="Tarcisio F."/>
            <person name="Conor M."/>
            <person name="Antonella G."/>
            <person name="Elisabetta G."/>
            <person name="Giulia F.S."/>
            <person name="Sara T."/>
            <person name="Anna F."/>
            <person name="Clotilde B."/>
            <person name="Roberto B."/>
            <person name="Veronica D.S."/>
            <person name="Fabio R."/>
            <person name="Monica P."/>
            <person name="Olivier J."/>
            <person name="Enrico T."/>
            <person name="Nicola S."/>
        </authorList>
    </citation>
    <scope>NUCLEOTIDE SEQUENCE [LARGE SCALE GENOMIC DNA]</scope>
    <source>
        <strain evidence="1 2">DSM 44153</strain>
    </source>
</reference>
<proteinExistence type="predicted"/>
<dbReference type="RefSeq" id="WP_085108230.1">
    <property type="nucleotide sequence ID" value="NZ_JACKSN010000199.1"/>
</dbReference>
<dbReference type="OrthoDB" id="3373978at2"/>
<evidence type="ECO:0008006" key="3">
    <source>
        <dbReference type="Google" id="ProtNLM"/>
    </source>
</evidence>
<dbReference type="Proteomes" id="UP000193090">
    <property type="component" value="Unassembled WGS sequence"/>
</dbReference>
<sequence>MKLARPDVFHPRLVLAGCPVLPGGQSDDDALVPALAARGLHARWLSWDDPALGAADLVIPRCVAGYAERLAEFRAVIAAPNVLLDTATLDWNSDRRYLLELADRGVPTVPTTVLAPGGRLAEEPAAPVVVGPAVGTGTRRCTERGAAAEHIGRLHRDGRVALVQPYLTESRTALVFLAGRASHAFTAEGAVDADFSLWDLGAAALDAAAARLDTTAAGFLAARAEVTGGPGAARLLRLNLIGPRLGWLALDAQARAGRLREFALAVESVLQRRGLGPLSHRRP</sequence>
<keyword evidence="2" id="KW-1185">Reference proteome</keyword>
<dbReference type="STRING" id="1798.AWC30_03500"/>
<dbReference type="EMBL" id="LQPZ01000008">
    <property type="protein sequence ID" value="ORX07992.1"/>
    <property type="molecule type" value="Genomic_DNA"/>
</dbReference>
<evidence type="ECO:0000313" key="2">
    <source>
        <dbReference type="Proteomes" id="UP000193090"/>
    </source>
</evidence>